<name>A0A4Y9XSJ5_9APHY</name>
<dbReference type="Proteomes" id="UP000298390">
    <property type="component" value="Unassembled WGS sequence"/>
</dbReference>
<reference evidence="2 3" key="1">
    <citation type="submission" date="2019-01" db="EMBL/GenBank/DDBJ databases">
        <title>Genome sequencing of the rare red list fungi Fomitopsis rosea.</title>
        <authorList>
            <person name="Buettner E."/>
            <person name="Kellner H."/>
        </authorList>
    </citation>
    <scope>NUCLEOTIDE SEQUENCE [LARGE SCALE GENOMIC DNA]</scope>
    <source>
        <strain evidence="2 3">DSM 105464</strain>
    </source>
</reference>
<dbReference type="STRING" id="34475.A0A4Y9XSJ5"/>
<protein>
    <submittedName>
        <fullName evidence="2">Uncharacterized protein</fullName>
    </submittedName>
</protein>
<dbReference type="AlphaFoldDB" id="A0A4Y9XSJ5"/>
<accession>A0A4Y9XSJ5</accession>
<keyword evidence="1" id="KW-1133">Transmembrane helix</keyword>
<sequence length="165" mass="18419">MPFLDLSTPTARFPDFSQTAGAAALAILLMSSALGHLRSQRSLLSRAPSRNRAPLARGAHRDAPSKIREPRPWAVENVPPVDPRPAWFFPINRISNYVVIPATLLYAVFFADFGEKEHVFMPARRWLDAQKAAFFDLSEAEREIAGVTEDVNNSSMEGAEARRDR</sequence>
<keyword evidence="1" id="KW-0812">Transmembrane</keyword>
<evidence type="ECO:0000256" key="1">
    <source>
        <dbReference type="SAM" id="Phobius"/>
    </source>
</evidence>
<organism evidence="2 3">
    <name type="scientific">Rhodofomes roseus</name>
    <dbReference type="NCBI Taxonomy" id="34475"/>
    <lineage>
        <taxon>Eukaryota</taxon>
        <taxon>Fungi</taxon>
        <taxon>Dikarya</taxon>
        <taxon>Basidiomycota</taxon>
        <taxon>Agaricomycotina</taxon>
        <taxon>Agaricomycetes</taxon>
        <taxon>Polyporales</taxon>
        <taxon>Rhodofomes</taxon>
    </lineage>
</organism>
<dbReference type="EMBL" id="SEKV01000872">
    <property type="protein sequence ID" value="TFY53096.1"/>
    <property type="molecule type" value="Genomic_DNA"/>
</dbReference>
<proteinExistence type="predicted"/>
<comment type="caution">
    <text evidence="2">The sequence shown here is derived from an EMBL/GenBank/DDBJ whole genome shotgun (WGS) entry which is preliminary data.</text>
</comment>
<gene>
    <name evidence="2" type="ORF">EVJ58_g9642</name>
</gene>
<keyword evidence="1" id="KW-0472">Membrane</keyword>
<feature type="transmembrane region" description="Helical" evidence="1">
    <location>
        <begin position="20"/>
        <end position="37"/>
    </location>
</feature>
<evidence type="ECO:0000313" key="3">
    <source>
        <dbReference type="Proteomes" id="UP000298390"/>
    </source>
</evidence>
<evidence type="ECO:0000313" key="2">
    <source>
        <dbReference type="EMBL" id="TFY53096.1"/>
    </source>
</evidence>